<name>A0A6M3XLP2_9ZZZZ</name>
<accession>A0A6M3XLP2</accession>
<dbReference type="EMBL" id="MT144751">
    <property type="protein sequence ID" value="QJH98771.1"/>
    <property type="molecule type" value="Genomic_DNA"/>
</dbReference>
<dbReference type="AlphaFoldDB" id="A0A6M3XLP2"/>
<sequence>MKFKLTLTRPAKSQGGDRYESSDACITVGGKPFTTYLPQIVTRKGGKIVKHFSVTIEAEA</sequence>
<gene>
    <name evidence="1" type="ORF">TM448B01392_0032</name>
</gene>
<protein>
    <submittedName>
        <fullName evidence="1">Uncharacterized protein</fullName>
    </submittedName>
</protein>
<evidence type="ECO:0000313" key="1">
    <source>
        <dbReference type="EMBL" id="QJH98771.1"/>
    </source>
</evidence>
<proteinExistence type="predicted"/>
<reference evidence="1" key="1">
    <citation type="submission" date="2020-03" db="EMBL/GenBank/DDBJ databases">
        <title>The deep terrestrial virosphere.</title>
        <authorList>
            <person name="Holmfeldt K."/>
            <person name="Nilsson E."/>
            <person name="Simone D."/>
            <person name="Lopez-Fernandez M."/>
            <person name="Wu X."/>
            <person name="de Brujin I."/>
            <person name="Lundin D."/>
            <person name="Andersson A."/>
            <person name="Bertilsson S."/>
            <person name="Dopson M."/>
        </authorList>
    </citation>
    <scope>NUCLEOTIDE SEQUENCE</scope>
    <source>
        <strain evidence="1">TM448B01392</strain>
    </source>
</reference>
<organism evidence="1">
    <name type="scientific">viral metagenome</name>
    <dbReference type="NCBI Taxonomy" id="1070528"/>
    <lineage>
        <taxon>unclassified sequences</taxon>
        <taxon>metagenomes</taxon>
        <taxon>organismal metagenomes</taxon>
    </lineage>
</organism>